<keyword evidence="1" id="KW-0732">Signal</keyword>
<protein>
    <submittedName>
        <fullName evidence="2">Hydrophobin</fullName>
    </submittedName>
</protein>
<proteinExistence type="predicted"/>
<evidence type="ECO:0000313" key="3">
    <source>
        <dbReference type="Proteomes" id="UP001149954"/>
    </source>
</evidence>
<feature type="chain" id="PRO_5040733484" evidence="1">
    <location>
        <begin position="24"/>
        <end position="126"/>
    </location>
</feature>
<evidence type="ECO:0000256" key="1">
    <source>
        <dbReference type="SAM" id="SignalP"/>
    </source>
</evidence>
<name>A0A9X0CBS9_9EURO</name>
<reference evidence="2" key="2">
    <citation type="journal article" date="2023" name="IMA Fungus">
        <title>Comparative genomic study of the Penicillium genus elucidates a diverse pangenome and 15 lateral gene transfer events.</title>
        <authorList>
            <person name="Petersen C."/>
            <person name="Sorensen T."/>
            <person name="Nielsen M.R."/>
            <person name="Sondergaard T.E."/>
            <person name="Sorensen J.L."/>
            <person name="Fitzpatrick D.A."/>
            <person name="Frisvad J.C."/>
            <person name="Nielsen K.L."/>
        </authorList>
    </citation>
    <scope>NUCLEOTIDE SEQUENCE</scope>
    <source>
        <strain evidence="2">IBT 29495</strain>
    </source>
</reference>
<dbReference type="OrthoDB" id="4468925at2759"/>
<dbReference type="EMBL" id="JAPWDS010000001">
    <property type="protein sequence ID" value="KAJ5520694.1"/>
    <property type="molecule type" value="Genomic_DNA"/>
</dbReference>
<dbReference type="Proteomes" id="UP001149954">
    <property type="component" value="Unassembled WGS sequence"/>
</dbReference>
<accession>A0A9X0CBS9</accession>
<reference evidence="2" key="1">
    <citation type="submission" date="2022-12" db="EMBL/GenBank/DDBJ databases">
        <authorList>
            <person name="Petersen C."/>
        </authorList>
    </citation>
    <scope>NUCLEOTIDE SEQUENCE</scope>
    <source>
        <strain evidence="2">IBT 29495</strain>
    </source>
</reference>
<organism evidence="2 3">
    <name type="scientific">Penicillium fimorum</name>
    <dbReference type="NCBI Taxonomy" id="1882269"/>
    <lineage>
        <taxon>Eukaryota</taxon>
        <taxon>Fungi</taxon>
        <taxon>Dikarya</taxon>
        <taxon>Ascomycota</taxon>
        <taxon>Pezizomycotina</taxon>
        <taxon>Eurotiomycetes</taxon>
        <taxon>Eurotiomycetidae</taxon>
        <taxon>Eurotiales</taxon>
        <taxon>Aspergillaceae</taxon>
        <taxon>Penicillium</taxon>
    </lineage>
</organism>
<sequence length="126" mass="12767">MKFTIATLVTLAVSAVAMPSVNGGDKPKQLSLSQASGLCQSGKVACCNPKKDIEGNGVLGNLLAEGLLNNLLGVGDSACASQSLIKNLNLLGFTTEGQEGTTCKNTIACCPTGEDCTALEAPEHGI</sequence>
<evidence type="ECO:0000313" key="2">
    <source>
        <dbReference type="EMBL" id="KAJ5520694.1"/>
    </source>
</evidence>
<dbReference type="AlphaFoldDB" id="A0A9X0CBS9"/>
<keyword evidence="3" id="KW-1185">Reference proteome</keyword>
<comment type="caution">
    <text evidence="2">The sequence shown here is derived from an EMBL/GenBank/DDBJ whole genome shotgun (WGS) entry which is preliminary data.</text>
</comment>
<gene>
    <name evidence="2" type="ORF">N7463_001147</name>
</gene>
<feature type="signal peptide" evidence="1">
    <location>
        <begin position="1"/>
        <end position="23"/>
    </location>
</feature>